<evidence type="ECO:0000256" key="2">
    <source>
        <dbReference type="ARBA" id="ARBA00022573"/>
    </source>
</evidence>
<proteinExistence type="predicted"/>
<dbReference type="CDD" id="cd11644">
    <property type="entry name" value="Precorrin-6Y-MT"/>
    <property type="match status" value="1"/>
</dbReference>
<reference evidence="7 8" key="1">
    <citation type="submission" date="2018-05" db="EMBL/GenBank/DDBJ databases">
        <title>Complete Genome Sequences of Extremely Thermoacidophilic, Metal-Mobilizing Type-Strain Members of the Archaeal Family Sulfolobaceae: Acidianus brierleyi DSM-1651T, Acidianus sulfidivorans DSM-18786T, Metallosphaera hakonensis DSM-7519T, and Metallosphaera prunae DSM-10039T.</title>
        <authorList>
            <person name="Counts J.A."/>
            <person name="Kelly R.M."/>
        </authorList>
    </citation>
    <scope>NUCLEOTIDE SEQUENCE [LARGE SCALE GENOMIC DNA]</scope>
    <source>
        <strain evidence="7 8">DSM 1651</strain>
    </source>
</reference>
<keyword evidence="8" id="KW-1185">Reference proteome</keyword>
<dbReference type="GO" id="GO:0032259">
    <property type="term" value="P:methylation"/>
    <property type="evidence" value="ECO:0007669"/>
    <property type="project" value="UniProtKB-KW"/>
</dbReference>
<evidence type="ECO:0000256" key="5">
    <source>
        <dbReference type="ARBA" id="ARBA00022691"/>
    </source>
</evidence>
<dbReference type="GO" id="GO:0009236">
    <property type="term" value="P:cobalamin biosynthetic process"/>
    <property type="evidence" value="ECO:0007669"/>
    <property type="project" value="UniProtKB-UniPathway"/>
</dbReference>
<keyword evidence="2" id="KW-0169">Cobalamin biosynthesis</keyword>
<comment type="pathway">
    <text evidence="1">Cofactor biosynthesis; adenosylcobalamin biosynthesis.</text>
</comment>
<dbReference type="Pfam" id="PF00590">
    <property type="entry name" value="TP_methylase"/>
    <property type="match status" value="1"/>
</dbReference>
<protein>
    <submittedName>
        <fullName evidence="7">Precorrin-6y C5,15-methyltransferase (Decarboxylating) subunit CbiE</fullName>
    </submittedName>
</protein>
<evidence type="ECO:0000256" key="3">
    <source>
        <dbReference type="ARBA" id="ARBA00022603"/>
    </source>
</evidence>
<accession>A0A2U9IF24</accession>
<dbReference type="EMBL" id="CP029289">
    <property type="protein sequence ID" value="AWR94647.1"/>
    <property type="molecule type" value="Genomic_DNA"/>
</dbReference>
<name>A0A2U9IF24_9CREN</name>
<keyword evidence="3 7" id="KW-0489">Methyltransferase</keyword>
<dbReference type="InterPro" id="IPR014777">
    <property type="entry name" value="4pyrrole_Mease_sub1"/>
</dbReference>
<dbReference type="InterPro" id="IPR050714">
    <property type="entry name" value="Cobalamin_biosynth_MTase"/>
</dbReference>
<dbReference type="KEGG" id="abri:DFR85_08615"/>
<gene>
    <name evidence="7" type="primary">cbiE</name>
    <name evidence="7" type="ORF">DFR85_08615</name>
</gene>
<dbReference type="PANTHER" id="PTHR43182">
    <property type="entry name" value="COBALT-PRECORRIN-6B C(15)-METHYLTRANSFERASE (DECARBOXYLATING)"/>
    <property type="match status" value="1"/>
</dbReference>
<dbReference type="UniPathway" id="UPA00148"/>
<keyword evidence="4 7" id="KW-0808">Transferase</keyword>
<keyword evidence="5" id="KW-0949">S-adenosyl-L-methionine</keyword>
<dbReference type="AlphaFoldDB" id="A0A2U9IF24"/>
<dbReference type="PANTHER" id="PTHR43182:SF1">
    <property type="entry name" value="COBALT-PRECORRIN-7 C(5)-METHYLTRANSFERASE"/>
    <property type="match status" value="1"/>
</dbReference>
<evidence type="ECO:0000313" key="8">
    <source>
        <dbReference type="Proteomes" id="UP000248044"/>
    </source>
</evidence>
<dbReference type="Gene3D" id="3.40.1010.10">
    <property type="entry name" value="Cobalt-precorrin-4 Transmethylase, Domain 1"/>
    <property type="match status" value="1"/>
</dbReference>
<evidence type="ECO:0000313" key="7">
    <source>
        <dbReference type="EMBL" id="AWR94647.1"/>
    </source>
</evidence>
<dbReference type="InterPro" id="IPR012818">
    <property type="entry name" value="CbiE"/>
</dbReference>
<dbReference type="GeneID" id="36832213"/>
<dbReference type="OrthoDB" id="42238at2157"/>
<evidence type="ECO:0000256" key="1">
    <source>
        <dbReference type="ARBA" id="ARBA00004953"/>
    </source>
</evidence>
<feature type="domain" description="Tetrapyrrole methylase" evidence="6">
    <location>
        <begin position="14"/>
        <end position="196"/>
    </location>
</feature>
<dbReference type="InterPro" id="IPR035996">
    <property type="entry name" value="4pyrrol_Methylase_sf"/>
</dbReference>
<evidence type="ECO:0000256" key="4">
    <source>
        <dbReference type="ARBA" id="ARBA00022679"/>
    </source>
</evidence>
<dbReference type="SUPFAM" id="SSF53790">
    <property type="entry name" value="Tetrapyrrole methylase"/>
    <property type="match status" value="1"/>
</dbReference>
<organism evidence="7 8">
    <name type="scientific">Acidianus brierleyi</name>
    <dbReference type="NCBI Taxonomy" id="41673"/>
    <lineage>
        <taxon>Archaea</taxon>
        <taxon>Thermoproteota</taxon>
        <taxon>Thermoprotei</taxon>
        <taxon>Sulfolobales</taxon>
        <taxon>Sulfolobaceae</taxon>
        <taxon>Acidianus</taxon>
    </lineage>
</organism>
<sequence length="211" mass="23346">MDILKTAKNSYIKILGAGPGNIDYFTFKLIKEVKSADIIVGDKRILELIKFITDAQLIYLRSDKNFYNDIENIKNLSGNVVVLSTGDPMIAGLGKFFDNSEINPGISSVQLCASILHKPLNESAIISVRYGNNYDKILAAINSGFRVFILPNPYLDLKENIRKILLLGLDPNKNAAICNNLGLPNEVIVKGKIGELMQHDINGLNIIFIEP</sequence>
<dbReference type="GO" id="GO:0008276">
    <property type="term" value="F:protein methyltransferase activity"/>
    <property type="evidence" value="ECO:0007669"/>
    <property type="project" value="InterPro"/>
</dbReference>
<dbReference type="InterPro" id="IPR000878">
    <property type="entry name" value="4pyrrol_Mease"/>
</dbReference>
<dbReference type="RefSeq" id="WP_110270528.1">
    <property type="nucleotide sequence ID" value="NZ_CP029289.2"/>
</dbReference>
<evidence type="ECO:0000259" key="6">
    <source>
        <dbReference type="Pfam" id="PF00590"/>
    </source>
</evidence>
<dbReference type="NCBIfam" id="TIGR02467">
    <property type="entry name" value="CbiE"/>
    <property type="match status" value="1"/>
</dbReference>
<dbReference type="Proteomes" id="UP000248044">
    <property type="component" value="Chromosome"/>
</dbReference>